<dbReference type="Proteomes" id="UP001161247">
    <property type="component" value="Chromosome 7"/>
</dbReference>
<dbReference type="PANTHER" id="PTHR31963">
    <property type="entry name" value="RAS GUANINE NUCLEOTIDE EXCHANGE FACTOR K"/>
    <property type="match status" value="1"/>
</dbReference>
<feature type="transmembrane region" description="Helical" evidence="1">
    <location>
        <begin position="97"/>
        <end position="118"/>
    </location>
</feature>
<feature type="transmembrane region" description="Helical" evidence="1">
    <location>
        <begin position="55"/>
        <end position="77"/>
    </location>
</feature>
<feature type="transmembrane region" description="Helical" evidence="1">
    <location>
        <begin position="255"/>
        <end position="275"/>
    </location>
</feature>
<accession>A0AAV1E286</accession>
<dbReference type="InterPro" id="IPR021924">
    <property type="entry name" value="DUF3537"/>
</dbReference>
<dbReference type="Pfam" id="PF12056">
    <property type="entry name" value="DUF3537"/>
    <property type="match status" value="1"/>
</dbReference>
<organism evidence="2 3">
    <name type="scientific">Oldenlandia corymbosa var. corymbosa</name>
    <dbReference type="NCBI Taxonomy" id="529605"/>
    <lineage>
        <taxon>Eukaryota</taxon>
        <taxon>Viridiplantae</taxon>
        <taxon>Streptophyta</taxon>
        <taxon>Embryophyta</taxon>
        <taxon>Tracheophyta</taxon>
        <taxon>Spermatophyta</taxon>
        <taxon>Magnoliopsida</taxon>
        <taxon>eudicotyledons</taxon>
        <taxon>Gunneridae</taxon>
        <taxon>Pentapetalae</taxon>
        <taxon>asterids</taxon>
        <taxon>lamiids</taxon>
        <taxon>Gentianales</taxon>
        <taxon>Rubiaceae</taxon>
        <taxon>Rubioideae</taxon>
        <taxon>Spermacoceae</taxon>
        <taxon>Hedyotis-Oldenlandia complex</taxon>
        <taxon>Oldenlandia</taxon>
    </lineage>
</organism>
<dbReference type="EMBL" id="OX459124">
    <property type="protein sequence ID" value="CAI9113073.1"/>
    <property type="molecule type" value="Genomic_DNA"/>
</dbReference>
<evidence type="ECO:0000256" key="1">
    <source>
        <dbReference type="SAM" id="Phobius"/>
    </source>
</evidence>
<gene>
    <name evidence="2" type="ORF">OLC1_LOCUS20152</name>
</gene>
<keyword evidence="3" id="KW-1185">Reference proteome</keyword>
<dbReference type="AlphaFoldDB" id="A0AAV1E286"/>
<feature type="transmembrane region" description="Helical" evidence="1">
    <location>
        <begin position="414"/>
        <end position="432"/>
    </location>
</feature>
<evidence type="ECO:0000313" key="2">
    <source>
        <dbReference type="EMBL" id="CAI9113073.1"/>
    </source>
</evidence>
<keyword evidence="1" id="KW-0472">Membrane</keyword>
<reference evidence="2" key="1">
    <citation type="submission" date="2023-03" db="EMBL/GenBank/DDBJ databases">
        <authorList>
            <person name="Julca I."/>
        </authorList>
    </citation>
    <scope>NUCLEOTIDE SEQUENCE</scope>
</reference>
<feature type="transmembrane region" description="Helical" evidence="1">
    <location>
        <begin position="148"/>
        <end position="167"/>
    </location>
</feature>
<evidence type="ECO:0000313" key="3">
    <source>
        <dbReference type="Proteomes" id="UP001161247"/>
    </source>
</evidence>
<proteinExistence type="predicted"/>
<dbReference type="PANTHER" id="PTHR31963:SF28">
    <property type="entry name" value="GUSTATORY RECEPTOR"/>
    <property type="match status" value="1"/>
</dbReference>
<protein>
    <submittedName>
        <fullName evidence="2">OLC1v1013601C1</fullName>
    </submittedName>
</protein>
<name>A0AAV1E286_OLDCO</name>
<feature type="transmembrane region" description="Helical" evidence="1">
    <location>
        <begin position="179"/>
        <end position="202"/>
    </location>
</feature>
<feature type="transmembrane region" description="Helical" evidence="1">
    <location>
        <begin position="290"/>
        <end position="309"/>
    </location>
</feature>
<sequence length="440" mass="49753">MAAAEQSITIHEPLVGNSNNNNNHYPYSDGPNDAVLKKHLAKLETFLRIFGFCQYSFFSGLLSWLAYLVIAILLPLWTLYYAYCSNCEQYQIRTFELQIFASQALVAGISLLCISHNLRKHGIRKLLFVDRYHGMAQFTPQYLEKFKGFYRSLVTWVVVGFLLKAAREVVRAIYLHDELWWWSVAVLVVSLVSWTYSTILFLSGTALFNLVGNLQIIHFENYGKLLERDMDVSVYIEEHMRLTHYLSKISHRFRIFLLLEFLVVSASQFVALLQTTGNKGIINFLNGGDFLVLSIVELVGIVLCLNAAAKISHRAQAIGSVASRWHMLVTANSSDVSASFMSNGGNPDPLNTVGSLTVNYSESDLESTSDFIPLPATVQLTSQMTSFHKRQAFVTYVQSNTGGFSIFGWIIDRMLINTIFFIELSLVFFVLGKTITFTTR</sequence>
<keyword evidence="1" id="KW-1133">Transmembrane helix</keyword>
<keyword evidence="1" id="KW-0812">Transmembrane</keyword>